<evidence type="ECO:0000256" key="2">
    <source>
        <dbReference type="SAM" id="SignalP"/>
    </source>
</evidence>
<proteinExistence type="predicted"/>
<dbReference type="PROSITE" id="PS51257">
    <property type="entry name" value="PROKAR_LIPOPROTEIN"/>
    <property type="match status" value="1"/>
</dbReference>
<dbReference type="RefSeq" id="WP_072910182.1">
    <property type="nucleotide sequence ID" value="NZ_FQZT01000032.1"/>
</dbReference>
<evidence type="ECO:0000313" key="3">
    <source>
        <dbReference type="EMBL" id="SHJ98376.1"/>
    </source>
</evidence>
<name>A0A1M6NRU9_MALRU</name>
<dbReference type="AlphaFoldDB" id="A0A1M6NRU9"/>
<dbReference type="STRING" id="1122189.SAMN02745165_03686"/>
<gene>
    <name evidence="3" type="ORF">SAMN02745165_03686</name>
</gene>
<dbReference type="EMBL" id="FQZT01000032">
    <property type="protein sequence ID" value="SHJ98376.1"/>
    <property type="molecule type" value="Genomic_DNA"/>
</dbReference>
<keyword evidence="1" id="KW-0175">Coiled coil</keyword>
<feature type="coiled-coil region" evidence="1">
    <location>
        <begin position="75"/>
        <end position="109"/>
    </location>
</feature>
<dbReference type="InterPro" id="IPR021342">
    <property type="entry name" value="DUF2959"/>
</dbReference>
<dbReference type="Proteomes" id="UP000184171">
    <property type="component" value="Unassembled WGS sequence"/>
</dbReference>
<keyword evidence="2" id="KW-0732">Signal</keyword>
<evidence type="ECO:0000256" key="1">
    <source>
        <dbReference type="SAM" id="Coils"/>
    </source>
</evidence>
<feature type="coiled-coil region" evidence="1">
    <location>
        <begin position="174"/>
        <end position="212"/>
    </location>
</feature>
<feature type="chain" id="PRO_5012455049" description="DUF2959 domain-containing protein" evidence="2">
    <location>
        <begin position="20"/>
        <end position="213"/>
    </location>
</feature>
<sequence>MMKRLLFVLLFLLAGCSTAYYGAMEKIGIHKRDILVDRVEAARDSQMETKEQFSSALEQFKSVLAFDGGELETKYNDLKWVLEDSEKQAEDVRERIAAVEDVAEALFNEWEDELDQYSSASMRRSSENQLKQTRSQYYKLIGAMKKAETKIDPVLNPLRDQVLFLKHNLNARAISSLQAELGSIETDVSRLIREMEASIKEADQFINTLKANQ</sequence>
<dbReference type="Pfam" id="PF11172">
    <property type="entry name" value="DUF2959"/>
    <property type="match status" value="1"/>
</dbReference>
<keyword evidence="4" id="KW-1185">Reference proteome</keyword>
<evidence type="ECO:0008006" key="5">
    <source>
        <dbReference type="Google" id="ProtNLM"/>
    </source>
</evidence>
<organism evidence="3 4">
    <name type="scientific">Malonomonas rubra DSM 5091</name>
    <dbReference type="NCBI Taxonomy" id="1122189"/>
    <lineage>
        <taxon>Bacteria</taxon>
        <taxon>Pseudomonadati</taxon>
        <taxon>Thermodesulfobacteriota</taxon>
        <taxon>Desulfuromonadia</taxon>
        <taxon>Desulfuromonadales</taxon>
        <taxon>Geopsychrobacteraceae</taxon>
        <taxon>Malonomonas</taxon>
    </lineage>
</organism>
<protein>
    <recommendedName>
        <fullName evidence="5">DUF2959 domain-containing protein</fullName>
    </recommendedName>
</protein>
<accession>A0A1M6NRU9</accession>
<evidence type="ECO:0000313" key="4">
    <source>
        <dbReference type="Proteomes" id="UP000184171"/>
    </source>
</evidence>
<feature type="signal peptide" evidence="2">
    <location>
        <begin position="1"/>
        <end position="19"/>
    </location>
</feature>
<reference evidence="3 4" key="1">
    <citation type="submission" date="2016-11" db="EMBL/GenBank/DDBJ databases">
        <authorList>
            <person name="Jaros S."/>
            <person name="Januszkiewicz K."/>
            <person name="Wedrychowicz H."/>
        </authorList>
    </citation>
    <scope>NUCLEOTIDE SEQUENCE [LARGE SCALE GENOMIC DNA]</scope>
    <source>
        <strain evidence="3 4">DSM 5091</strain>
    </source>
</reference>